<dbReference type="AlphaFoldDB" id="A0A1S8CR71"/>
<proteinExistence type="predicted"/>
<evidence type="ECO:0000313" key="2">
    <source>
        <dbReference type="Proteomes" id="UP000216021"/>
    </source>
</evidence>
<keyword evidence="2" id="KW-1185">Reference proteome</keyword>
<sequence>MAQLLREALFAAACQSLMYHAQIKLDQIASPNNPHWTDRERAFMVRQLRFRDLFQGRQNPGGSD</sequence>
<dbReference type="STRING" id="2034155.BMI79_03105"/>
<protein>
    <submittedName>
        <fullName evidence="1">Uncharacterized protein</fullName>
    </submittedName>
</protein>
<name>A0A1S8CR71_9GAMM</name>
<dbReference type="Proteomes" id="UP000216021">
    <property type="component" value="Unassembled WGS sequence"/>
</dbReference>
<reference evidence="1 2" key="1">
    <citation type="submission" date="2016-11" db="EMBL/GenBank/DDBJ databases">
        <title>Rahnella oryzae sp. nov., isolated from rice root.</title>
        <authorList>
            <person name="Zhang X.-X."/>
            <person name="Zhang J."/>
        </authorList>
    </citation>
    <scope>NUCLEOTIDE SEQUENCE [LARGE SCALE GENOMIC DNA]</scope>
    <source>
        <strain evidence="1 2">J11-6</strain>
    </source>
</reference>
<accession>A0A1S8CR71</accession>
<gene>
    <name evidence="1" type="ORF">BMI79_03105</name>
</gene>
<evidence type="ECO:0000313" key="1">
    <source>
        <dbReference type="EMBL" id="OMQ27327.1"/>
    </source>
</evidence>
<organism evidence="1 2">
    <name type="scientific">Serratia oryzae</name>
    <dbReference type="NCBI Taxonomy" id="2034155"/>
    <lineage>
        <taxon>Bacteria</taxon>
        <taxon>Pseudomonadati</taxon>
        <taxon>Pseudomonadota</taxon>
        <taxon>Gammaproteobacteria</taxon>
        <taxon>Enterobacterales</taxon>
        <taxon>Yersiniaceae</taxon>
        <taxon>Serratia</taxon>
    </lineage>
</organism>
<comment type="caution">
    <text evidence="1">The sequence shown here is derived from an EMBL/GenBank/DDBJ whole genome shotgun (WGS) entry which is preliminary data.</text>
</comment>
<dbReference type="EMBL" id="MOXD01000001">
    <property type="protein sequence ID" value="OMQ27327.1"/>
    <property type="molecule type" value="Genomic_DNA"/>
</dbReference>
<dbReference type="RefSeq" id="WP_244157305.1">
    <property type="nucleotide sequence ID" value="NZ_MOXD01000001.1"/>
</dbReference>